<protein>
    <recommendedName>
        <fullName evidence="6">Dipeptidase</fullName>
        <ecNumber evidence="6">3.4.-.-</ecNumber>
    </recommendedName>
</protein>
<evidence type="ECO:0000256" key="2">
    <source>
        <dbReference type="ARBA" id="ARBA00007225"/>
    </source>
</evidence>
<evidence type="ECO:0000313" key="9">
    <source>
        <dbReference type="Proteomes" id="UP000199087"/>
    </source>
</evidence>
<dbReference type="EMBL" id="CVRB01000007">
    <property type="protein sequence ID" value="CRK85215.1"/>
    <property type="molecule type" value="Genomic_DNA"/>
</dbReference>
<keyword evidence="5 6" id="KW-0224">Dipeptidase</keyword>
<dbReference type="GO" id="GO:0070004">
    <property type="term" value="F:cysteine-type exopeptidase activity"/>
    <property type="evidence" value="ECO:0007669"/>
    <property type="project" value="InterPro"/>
</dbReference>
<accession>A0A0U1P4J3</accession>
<evidence type="ECO:0000256" key="1">
    <source>
        <dbReference type="ARBA" id="ARBA00001670"/>
    </source>
</evidence>
<proteinExistence type="inferred from homology"/>
<evidence type="ECO:0000313" key="8">
    <source>
        <dbReference type="EMBL" id="CRK85215.1"/>
    </source>
</evidence>
<evidence type="ECO:0000256" key="7">
    <source>
        <dbReference type="SAM" id="SignalP"/>
    </source>
</evidence>
<dbReference type="GO" id="GO:0006508">
    <property type="term" value="P:proteolysis"/>
    <property type="evidence" value="ECO:0007669"/>
    <property type="project" value="UniProtKB-KW"/>
</dbReference>
<name>A0A0U1P4J3_9BACI</name>
<dbReference type="PANTHER" id="PTHR12994">
    <property type="entry name" value="SECERNIN"/>
    <property type="match status" value="1"/>
</dbReference>
<dbReference type="InterPro" id="IPR005322">
    <property type="entry name" value="Peptidase_C69"/>
</dbReference>
<keyword evidence="3 6" id="KW-0645">Protease</keyword>
<evidence type="ECO:0000256" key="6">
    <source>
        <dbReference type="RuleBase" id="RU364089"/>
    </source>
</evidence>
<dbReference type="EC" id="3.4.-.-" evidence="6"/>
<dbReference type="Pfam" id="PF03577">
    <property type="entry name" value="Peptidase_C69"/>
    <property type="match status" value="1"/>
</dbReference>
<keyword evidence="9" id="KW-1185">Reference proteome</keyword>
<feature type="signal peptide" evidence="7">
    <location>
        <begin position="1"/>
        <end position="29"/>
    </location>
</feature>
<dbReference type="GO" id="GO:0016805">
    <property type="term" value="F:dipeptidase activity"/>
    <property type="evidence" value="ECO:0007669"/>
    <property type="project" value="UniProtKB-KW"/>
</dbReference>
<dbReference type="RefSeq" id="WP_090640059.1">
    <property type="nucleotide sequence ID" value="NZ_CVRB01000007.1"/>
</dbReference>
<dbReference type="PANTHER" id="PTHR12994:SF17">
    <property type="entry name" value="LD30995P"/>
    <property type="match status" value="1"/>
</dbReference>
<dbReference type="NCBIfam" id="NF033678">
    <property type="entry name" value="C69_fam_dipept"/>
    <property type="match status" value="1"/>
</dbReference>
<dbReference type="Gene3D" id="3.60.60.10">
    <property type="entry name" value="Penicillin V Acylase, Chain A"/>
    <property type="match status" value="1"/>
</dbReference>
<comment type="similarity">
    <text evidence="2 6">Belongs to the peptidase C69 family.</text>
</comment>
<evidence type="ECO:0000256" key="4">
    <source>
        <dbReference type="ARBA" id="ARBA00022801"/>
    </source>
</evidence>
<dbReference type="InterPro" id="IPR047804">
    <property type="entry name" value="C69_dipept_A-like"/>
</dbReference>
<reference evidence="9" key="1">
    <citation type="submission" date="2015-05" db="EMBL/GenBank/DDBJ databases">
        <authorList>
            <person name="Urmite Genomes"/>
        </authorList>
    </citation>
    <scope>NUCLEOTIDE SEQUENCE [LARGE SCALE GENOMIC DNA]</scope>
    <source>
        <strain evidence="9">LF1</strain>
    </source>
</reference>
<dbReference type="Proteomes" id="UP000199087">
    <property type="component" value="Unassembled WGS sequence"/>
</dbReference>
<organism evidence="8 9">
    <name type="scientific">Neobacillus massiliamazoniensis</name>
    <dbReference type="NCBI Taxonomy" id="1499688"/>
    <lineage>
        <taxon>Bacteria</taxon>
        <taxon>Bacillati</taxon>
        <taxon>Bacillota</taxon>
        <taxon>Bacilli</taxon>
        <taxon>Bacillales</taxon>
        <taxon>Bacillaceae</taxon>
        <taxon>Neobacillus</taxon>
    </lineage>
</organism>
<dbReference type="AlphaFoldDB" id="A0A0U1P4J3"/>
<sequence precursor="true">MKLHRIKKASVAAAITTLIVGGFAFPASACTSVFAGKKATADGSVLVARNEDVSSAWSKHVKVFPSKTHKSGEKLKFETGLTVDQPKVSYKYIAIPDWDPSKGPFEEAGINEYGVAISATNSAYANKKAEASDPFVEKGVSESVIPTLILPRVKTAREGAELLGKYIEKYGSAEANGVAIADKNEIWYFEVGTGHQWVAERVPDNAYLIVANGLRIDNVNLSDTKNFMGSKTLISHAVEKGLIPNNDKDINQKFDFAGAYGDVGQKYNTRREWWGEKTFTPSINQNADLTRYPLFMIPDQKITPKQVMKFMGSHYEGTPYDPSTSTGKDERAVGVDRTVESHVIQLRSNMPADIANVMWLCLANPEYSVYLPFYQGTYDTPTAFKLGNDKYDDQSAYWAFRAPAALAATNPDTLGVGLKNYWGNYEDQLFAKQSSVEKEATELYKKDKQEAIKYLNKYSNDTATDAYTKAKQLRNELITNIAKDSKGVFNPDL</sequence>
<evidence type="ECO:0000256" key="3">
    <source>
        <dbReference type="ARBA" id="ARBA00022670"/>
    </source>
</evidence>
<keyword evidence="7" id="KW-0732">Signal</keyword>
<feature type="chain" id="PRO_5006712493" description="Dipeptidase" evidence="7">
    <location>
        <begin position="30"/>
        <end position="493"/>
    </location>
</feature>
<dbReference type="OrthoDB" id="9764088at2"/>
<keyword evidence="4 6" id="KW-0378">Hydrolase</keyword>
<gene>
    <name evidence="8" type="primary">pepD</name>
    <name evidence="8" type="ORF">BN000_05287</name>
</gene>
<evidence type="ECO:0000256" key="5">
    <source>
        <dbReference type="ARBA" id="ARBA00022997"/>
    </source>
</evidence>
<comment type="catalytic activity">
    <reaction evidence="1">
        <text>an L-aminoacyl-L-amino acid + H2O = 2 an L-alpha-amino acid</text>
        <dbReference type="Rhea" id="RHEA:48940"/>
        <dbReference type="ChEBI" id="CHEBI:15377"/>
        <dbReference type="ChEBI" id="CHEBI:59869"/>
        <dbReference type="ChEBI" id="CHEBI:77460"/>
        <dbReference type="EC" id="3.4.13.19"/>
    </reaction>
</comment>